<evidence type="ECO:0000313" key="6">
    <source>
        <dbReference type="Proteomes" id="UP000069030"/>
    </source>
</evidence>
<dbReference type="SUPFAM" id="SSF56935">
    <property type="entry name" value="Porins"/>
    <property type="match status" value="1"/>
</dbReference>
<sequence length="1066" mass="118218">MKKKLQLAGLVCATLFSAQVFAQTTQASIQGIVLQDNAIQQGKEVMIRNTSTGFTTRTKTNANGEFVFKEIPLGGPYIVVTQDETGGEVKKTGYYVNQGDNVFVDIVIGLDDQHLEEIVIDGKSLKNQKESLGAATTFTASSIKNLPINGRNFANLTDLSPLSNGGSIGGQLGSSINFTIDGTTAKNPTSGGATTSRSGAPYSVSMEAVREFQVVTNQYDVTLGRSGGGTVSAVTKSGTNEFSASMFSYMRADWLSSPYDINGNKKGDRDYSTYQYGLSLSGPIIKDKLHYFVAWDHQLDTRSLVIADINGPADEDRYGITNQTLDKFVGIARDKYGVSNNPQYGTFDKRRNSDAAFLRLDWQINENNLLTVRNNLTYDYNPLGLGDNTQINLYESYGTDKSVDNSLLATLRTNISPKLTNELKVQYLYTFQDSHQSAELPGWYIPRAIVENVTSNIGGGVRSANIQLGGHRFAQEKFTNNVFQVVNNLYYNTDKVNYTFGVDVMQTNSKSVYGSEVNGRFHFNNDPALGYSSMDSFENLRPYRYYREVPLVDDLTVDGNILNAGIYGQMKTSLYPGLDMTLGLRLDYAKYPTAKFNQLVYDELGLRTDNNFKSLIVQPRIQFDWNINENNTDYIRLGGGIFGSDVNNYALINNLTFDGSKLATVDVMGADVPTPDFEAYRKDKNTIPSLTQHQLSTINFTGKDAKVPMVYKANLSYTHFFSSRFKVSVTGYMNLARNNYFYKDRNMVDKPFFTLDNEGGRGVFVPAETILANGASDWKQGRKSNQLGRVLELVSEGKVNNYALVFDTNYNYYRDGQIAVSYTWNSTKDNTSYNGNVANSATLGLPVADDPRDLSKMSYSDNHFRHKLVVYGNAPSFYGVNVGVRFSGIGGTRYSLLSGGNTNGDFVSGNNDLAYVFDINDPKTPQHIKDGLQAIMDNPEVSSSLKNYIQDSYGKIAERNGGKNSFYGVFDLRIAKTFHVKGKHKFELSADVFNVANLLNKDWGVNKSMRTQSLYALGVPKKGETAALPGFDQATQQFNYRVNTKGTPVNRGNPYQIQIGLKYSFN</sequence>
<dbReference type="Pfam" id="PF25183">
    <property type="entry name" value="OMP_b-brl_4"/>
    <property type="match status" value="1"/>
</dbReference>
<dbReference type="GeneID" id="66973653"/>
<dbReference type="eggNOG" id="COG4771">
    <property type="taxonomic scope" value="Bacteria"/>
</dbReference>
<dbReference type="EMBL" id="CP013690">
    <property type="protein sequence ID" value="ALU25035.1"/>
    <property type="molecule type" value="Genomic_DNA"/>
</dbReference>
<keyword evidence="3" id="KW-0998">Cell outer membrane</keyword>
<dbReference type="Proteomes" id="UP000069030">
    <property type="component" value="Chromosome"/>
</dbReference>
<evidence type="ECO:0000256" key="1">
    <source>
        <dbReference type="ARBA" id="ARBA00004442"/>
    </source>
</evidence>
<dbReference type="RefSeq" id="WP_006260358.1">
    <property type="nucleotide sequence ID" value="NZ_BCMQ01000007.1"/>
</dbReference>
<accession>A0A0S7EDP1</accession>
<dbReference type="InterPro" id="IPR057601">
    <property type="entry name" value="Oar-like_b-barrel"/>
</dbReference>
<gene>
    <name evidence="5" type="ORF">AS202_02130</name>
</gene>
<evidence type="ECO:0000256" key="3">
    <source>
        <dbReference type="ARBA" id="ARBA00023237"/>
    </source>
</evidence>
<keyword evidence="5" id="KW-0675">Receptor</keyword>
<evidence type="ECO:0000313" key="5">
    <source>
        <dbReference type="EMBL" id="ALU25035.1"/>
    </source>
</evidence>
<dbReference type="GO" id="GO:0009279">
    <property type="term" value="C:cell outer membrane"/>
    <property type="evidence" value="ECO:0007669"/>
    <property type="project" value="UniProtKB-SubCell"/>
</dbReference>
<dbReference type="Gene3D" id="2.40.170.20">
    <property type="entry name" value="TonB-dependent receptor, beta-barrel domain"/>
    <property type="match status" value="1"/>
</dbReference>
<dbReference type="InterPro" id="IPR036942">
    <property type="entry name" value="Beta-barrel_TonB_sf"/>
</dbReference>
<comment type="subcellular location">
    <subcellularLocation>
        <location evidence="1">Cell outer membrane</location>
    </subcellularLocation>
</comment>
<proteinExistence type="predicted"/>
<name>A0A0S7EDP1_9FLAO</name>
<organism evidence="5 6">
    <name type="scientific">Myroides odoratimimus</name>
    <dbReference type="NCBI Taxonomy" id="76832"/>
    <lineage>
        <taxon>Bacteria</taxon>
        <taxon>Pseudomonadati</taxon>
        <taxon>Bacteroidota</taxon>
        <taxon>Flavobacteriia</taxon>
        <taxon>Flavobacteriales</taxon>
        <taxon>Flavobacteriaceae</taxon>
        <taxon>Myroides</taxon>
    </lineage>
</organism>
<reference evidence="5 6" key="1">
    <citation type="journal article" date="2016" name="J. Zhejiang Univ. Sci. B">
        <title>Antibiotic resistance mechanisms of Myroides sp.</title>
        <authorList>
            <person name="Hu S."/>
            <person name="Yuan S."/>
            <person name="Qu H."/>
            <person name="Jiang T."/>
            <person name="Zhou Y."/>
            <person name="Wang M."/>
            <person name="Ming D."/>
        </authorList>
    </citation>
    <scope>NUCLEOTIDE SEQUENCE [LARGE SCALE GENOMIC DNA]</scope>
    <source>
        <strain evidence="5 6">PR63039</strain>
    </source>
</reference>
<dbReference type="SUPFAM" id="SSF49478">
    <property type="entry name" value="Cna protein B-type domain"/>
    <property type="match status" value="1"/>
</dbReference>
<dbReference type="AlphaFoldDB" id="A0A0S7EDP1"/>
<dbReference type="KEGG" id="mod:AS202_02130"/>
<protein>
    <submittedName>
        <fullName evidence="5">TonB-dependent receptor</fullName>
    </submittedName>
</protein>
<keyword evidence="2" id="KW-0472">Membrane</keyword>
<feature type="domain" description="TonB-dependent transporter Oar-like beta-barrel" evidence="4">
    <location>
        <begin position="234"/>
        <end position="1000"/>
    </location>
</feature>
<evidence type="ECO:0000259" key="4">
    <source>
        <dbReference type="Pfam" id="PF25183"/>
    </source>
</evidence>
<evidence type="ECO:0000256" key="2">
    <source>
        <dbReference type="ARBA" id="ARBA00023136"/>
    </source>
</evidence>